<organism evidence="2 3">
    <name type="scientific">Aestuariivirga litoralis</name>
    <dbReference type="NCBI Taxonomy" id="2650924"/>
    <lineage>
        <taxon>Bacteria</taxon>
        <taxon>Pseudomonadati</taxon>
        <taxon>Pseudomonadota</taxon>
        <taxon>Alphaproteobacteria</taxon>
        <taxon>Hyphomicrobiales</taxon>
        <taxon>Aestuariivirgaceae</taxon>
        <taxon>Aestuariivirga</taxon>
    </lineage>
</organism>
<proteinExistence type="predicted"/>
<dbReference type="AlphaFoldDB" id="A0A2W2BMC4"/>
<keyword evidence="2" id="KW-0969">Cilium</keyword>
<dbReference type="EMBL" id="QKVK01000003">
    <property type="protein sequence ID" value="PZF77379.1"/>
    <property type="molecule type" value="Genomic_DNA"/>
</dbReference>
<protein>
    <submittedName>
        <fullName evidence="2">Flagellar biosynthesis protein FlgJ</fullName>
    </submittedName>
</protein>
<dbReference type="InterPro" id="IPR019301">
    <property type="entry name" value="Flagellar_prot_FlgJ_N"/>
</dbReference>
<name>A0A2W2BMC4_9HYPH</name>
<dbReference type="Pfam" id="PF10135">
    <property type="entry name" value="Rod-binding"/>
    <property type="match status" value="1"/>
</dbReference>
<evidence type="ECO:0000259" key="1">
    <source>
        <dbReference type="Pfam" id="PF10135"/>
    </source>
</evidence>
<sequence>MAVSLPSDLVADVIRSADPARHQAAARRLQSISEGESAFAAAIDQSAPLGASQGGQEVVLATEHGLSGARDGMAVDQPKLFRSFEQVVLRSLFETLLPESESGAFGGGPSAGVWRSMAADQLAGVYAQSGGIGVARMLASQASNSTPGREEQWPYFRLQPLKAFGSEG</sequence>
<accession>A0A2W2BMC4</accession>
<dbReference type="Proteomes" id="UP000248795">
    <property type="component" value="Unassembled WGS sequence"/>
</dbReference>
<comment type="caution">
    <text evidence="2">The sequence shown here is derived from an EMBL/GenBank/DDBJ whole genome shotgun (WGS) entry which is preliminary data.</text>
</comment>
<dbReference type="RefSeq" id="WP_111197786.1">
    <property type="nucleotide sequence ID" value="NZ_QKVK01000003.1"/>
</dbReference>
<keyword evidence="3" id="KW-1185">Reference proteome</keyword>
<feature type="domain" description="Flagellar protein FlgJ N-terminal" evidence="1">
    <location>
        <begin position="99"/>
        <end position="141"/>
    </location>
</feature>
<gene>
    <name evidence="2" type="ORF">DK847_08645</name>
</gene>
<keyword evidence="2" id="KW-0966">Cell projection</keyword>
<evidence type="ECO:0000313" key="2">
    <source>
        <dbReference type="EMBL" id="PZF77379.1"/>
    </source>
</evidence>
<evidence type="ECO:0000313" key="3">
    <source>
        <dbReference type="Proteomes" id="UP000248795"/>
    </source>
</evidence>
<keyword evidence="2" id="KW-0282">Flagellum</keyword>
<reference evidence="3" key="1">
    <citation type="submission" date="2018-06" db="EMBL/GenBank/DDBJ databases">
        <title>Aestuariibacter litoralis strain KCTC 52945T.</title>
        <authorList>
            <person name="Li X."/>
            <person name="Salam N."/>
            <person name="Li J.-L."/>
            <person name="Chen Y.-M."/>
            <person name="Yang Z.-W."/>
            <person name="Zhang L.-Y."/>
            <person name="Han M.-X."/>
            <person name="Xiao M."/>
            <person name="Li W.-J."/>
        </authorList>
    </citation>
    <scope>NUCLEOTIDE SEQUENCE [LARGE SCALE GENOMIC DNA]</scope>
    <source>
        <strain evidence="3">KCTC 52945</strain>
    </source>
</reference>